<dbReference type="PRINTS" id="PR00039">
    <property type="entry name" value="HTHLYSR"/>
</dbReference>
<dbReference type="InterPro" id="IPR000847">
    <property type="entry name" value="LysR_HTH_N"/>
</dbReference>
<dbReference type="Gene3D" id="1.10.10.10">
    <property type="entry name" value="Winged helix-like DNA-binding domain superfamily/Winged helix DNA-binding domain"/>
    <property type="match status" value="1"/>
</dbReference>
<accession>A0A380MIY8</accession>
<feature type="domain" description="HTH lysR-type" evidence="5">
    <location>
        <begin position="1"/>
        <end position="59"/>
    </location>
</feature>
<keyword evidence="3" id="KW-0238">DNA-binding</keyword>
<dbReference type="PROSITE" id="PS50931">
    <property type="entry name" value="HTH_LYSR"/>
    <property type="match status" value="1"/>
</dbReference>
<dbReference type="GO" id="GO:0003700">
    <property type="term" value="F:DNA-binding transcription factor activity"/>
    <property type="evidence" value="ECO:0007669"/>
    <property type="project" value="InterPro"/>
</dbReference>
<dbReference type="Gene3D" id="3.40.190.10">
    <property type="entry name" value="Periplasmic binding protein-like II"/>
    <property type="match status" value="2"/>
</dbReference>
<dbReference type="PANTHER" id="PTHR30126">
    <property type="entry name" value="HTH-TYPE TRANSCRIPTIONAL REGULATOR"/>
    <property type="match status" value="1"/>
</dbReference>
<dbReference type="InterPro" id="IPR036390">
    <property type="entry name" value="WH_DNA-bd_sf"/>
</dbReference>
<keyword evidence="2" id="KW-0805">Transcription regulation</keyword>
<dbReference type="InterPro" id="IPR005119">
    <property type="entry name" value="LysR_subst-bd"/>
</dbReference>
<dbReference type="InterPro" id="IPR036388">
    <property type="entry name" value="WH-like_DNA-bd_sf"/>
</dbReference>
<evidence type="ECO:0000256" key="2">
    <source>
        <dbReference type="ARBA" id="ARBA00023015"/>
    </source>
</evidence>
<evidence type="ECO:0000256" key="4">
    <source>
        <dbReference type="ARBA" id="ARBA00023163"/>
    </source>
</evidence>
<name>A0A380MIY8_9GAMM</name>
<evidence type="ECO:0000313" key="7">
    <source>
        <dbReference type="Proteomes" id="UP000254575"/>
    </source>
</evidence>
<keyword evidence="7" id="KW-1185">Reference proteome</keyword>
<dbReference type="GO" id="GO:0019344">
    <property type="term" value="P:cysteine biosynthetic process"/>
    <property type="evidence" value="ECO:0007669"/>
    <property type="project" value="TreeGrafter"/>
</dbReference>
<evidence type="ECO:0000256" key="1">
    <source>
        <dbReference type="ARBA" id="ARBA00009437"/>
    </source>
</evidence>
<dbReference type="EMBL" id="UHIA01000003">
    <property type="protein sequence ID" value="SUO92262.1"/>
    <property type="molecule type" value="Genomic_DNA"/>
</dbReference>
<gene>
    <name evidence="6" type="primary">cysB</name>
    <name evidence="6" type="ORF">NCTC10717_00460</name>
</gene>
<evidence type="ECO:0000259" key="5">
    <source>
        <dbReference type="PROSITE" id="PS50931"/>
    </source>
</evidence>
<proteinExistence type="inferred from homology"/>
<dbReference type="Proteomes" id="UP000254575">
    <property type="component" value="Unassembled WGS sequence"/>
</dbReference>
<keyword evidence="4" id="KW-0804">Transcription</keyword>
<reference evidence="6 7" key="1">
    <citation type="submission" date="2018-06" db="EMBL/GenBank/DDBJ databases">
        <authorList>
            <consortium name="Pathogen Informatics"/>
            <person name="Doyle S."/>
        </authorList>
    </citation>
    <scope>NUCLEOTIDE SEQUENCE [LARGE SCALE GENOMIC DNA]</scope>
    <source>
        <strain evidence="6 7">NCTC10717</strain>
    </source>
</reference>
<dbReference type="SUPFAM" id="SSF53850">
    <property type="entry name" value="Periplasmic binding protein-like II"/>
    <property type="match status" value="1"/>
</dbReference>
<dbReference type="AlphaFoldDB" id="A0A380MIY8"/>
<dbReference type="OrthoDB" id="5297026at2"/>
<comment type="similarity">
    <text evidence="1">Belongs to the LysR transcriptional regulatory family.</text>
</comment>
<evidence type="ECO:0000256" key="3">
    <source>
        <dbReference type="ARBA" id="ARBA00023125"/>
    </source>
</evidence>
<dbReference type="GO" id="GO:0000976">
    <property type="term" value="F:transcription cis-regulatory region binding"/>
    <property type="evidence" value="ECO:0007669"/>
    <property type="project" value="TreeGrafter"/>
</dbReference>
<dbReference type="SUPFAM" id="SSF46785">
    <property type="entry name" value="Winged helix' DNA-binding domain"/>
    <property type="match status" value="1"/>
</dbReference>
<dbReference type="PANTHER" id="PTHR30126:SF6">
    <property type="entry name" value="HTH-TYPE TRANSCRIPTIONAL REGULATOR CYSB-RELATED"/>
    <property type="match status" value="1"/>
</dbReference>
<dbReference type="Pfam" id="PF03466">
    <property type="entry name" value="LysR_substrate"/>
    <property type="match status" value="1"/>
</dbReference>
<dbReference type="Pfam" id="PF00126">
    <property type="entry name" value="HTH_1"/>
    <property type="match status" value="1"/>
</dbReference>
<dbReference type="RefSeq" id="WP_115217758.1">
    <property type="nucleotide sequence ID" value="NZ_UHIA01000003.1"/>
</dbReference>
<protein>
    <submittedName>
        <fullName evidence="6">Cys regulon transcriptional activator</fullName>
    </submittedName>
</protein>
<sequence>MKLRQLQCVWAVVHNGYNVTAASEALHMSQPAVSKQIKMFEDMLGMQVFKRNSKSFTGLTPLGDALMPEIDRVLLGIENIRQLGLRSQEERFSQLHIATTNTLAHYRLSSTMPYMQRAYPNIPLNIMEGTNSQILEWVQNQEADFAWFSALSLAPYAGELRQLIYLPAMSWNLVLVVPKNHPLAAKGPQSLADVAKYPLITYVTSHKGSSGLASVMAEAGLQPRIIVTARSADMMKSYARRGMGVAVIADMAYDHELDKDLIMYPLSPWVGQFQTYLTWHETKRLRAVHYDFIEQIVPDADKNAVQSHIRRIQIGKDPEGWVI</sequence>
<organism evidence="6 7">
    <name type="scientific">Suttonella indologenes</name>
    <dbReference type="NCBI Taxonomy" id="13276"/>
    <lineage>
        <taxon>Bacteria</taxon>
        <taxon>Pseudomonadati</taxon>
        <taxon>Pseudomonadota</taxon>
        <taxon>Gammaproteobacteria</taxon>
        <taxon>Cardiobacteriales</taxon>
        <taxon>Cardiobacteriaceae</taxon>
        <taxon>Suttonella</taxon>
    </lineage>
</organism>
<evidence type="ECO:0000313" key="6">
    <source>
        <dbReference type="EMBL" id="SUO92262.1"/>
    </source>
</evidence>